<keyword evidence="4" id="KW-1185">Reference proteome</keyword>
<evidence type="ECO:0000256" key="1">
    <source>
        <dbReference type="SAM" id="MobiDB-lite"/>
    </source>
</evidence>
<feature type="compositionally biased region" description="Low complexity" evidence="1">
    <location>
        <begin position="20"/>
        <end position="31"/>
    </location>
</feature>
<protein>
    <submittedName>
        <fullName evidence="3">Uncharacterized protein</fullName>
    </submittedName>
</protein>
<gene>
    <name evidence="3" type="ORF">HHI36_006699</name>
</gene>
<keyword evidence="2" id="KW-0472">Membrane</keyword>
<organism evidence="3 4">
    <name type="scientific">Cryptolaemus montrouzieri</name>
    <dbReference type="NCBI Taxonomy" id="559131"/>
    <lineage>
        <taxon>Eukaryota</taxon>
        <taxon>Metazoa</taxon>
        <taxon>Ecdysozoa</taxon>
        <taxon>Arthropoda</taxon>
        <taxon>Hexapoda</taxon>
        <taxon>Insecta</taxon>
        <taxon>Pterygota</taxon>
        <taxon>Neoptera</taxon>
        <taxon>Endopterygota</taxon>
        <taxon>Coleoptera</taxon>
        <taxon>Polyphaga</taxon>
        <taxon>Cucujiformia</taxon>
        <taxon>Coccinelloidea</taxon>
        <taxon>Coccinellidae</taxon>
        <taxon>Scymninae</taxon>
        <taxon>Scymnini</taxon>
        <taxon>Cryptolaemus</taxon>
    </lineage>
</organism>
<dbReference type="AlphaFoldDB" id="A0ABD2NXY7"/>
<proteinExistence type="predicted"/>
<feature type="compositionally biased region" description="Basic and acidic residues" evidence="1">
    <location>
        <begin position="40"/>
        <end position="52"/>
    </location>
</feature>
<comment type="caution">
    <text evidence="3">The sequence shown here is derived from an EMBL/GenBank/DDBJ whole genome shotgun (WGS) entry which is preliminary data.</text>
</comment>
<keyword evidence="2" id="KW-1133">Transmembrane helix</keyword>
<keyword evidence="2" id="KW-0812">Transmembrane</keyword>
<reference evidence="3 4" key="1">
    <citation type="journal article" date="2021" name="BMC Biol.">
        <title>Horizontally acquired antibacterial genes associated with adaptive radiation of ladybird beetles.</title>
        <authorList>
            <person name="Li H.S."/>
            <person name="Tang X.F."/>
            <person name="Huang Y.H."/>
            <person name="Xu Z.Y."/>
            <person name="Chen M.L."/>
            <person name="Du X.Y."/>
            <person name="Qiu B.Y."/>
            <person name="Chen P.T."/>
            <person name="Zhang W."/>
            <person name="Slipinski A."/>
            <person name="Escalona H.E."/>
            <person name="Waterhouse R.M."/>
            <person name="Zwick A."/>
            <person name="Pang H."/>
        </authorList>
    </citation>
    <scope>NUCLEOTIDE SEQUENCE [LARGE SCALE GENOMIC DNA]</scope>
    <source>
        <strain evidence="3">SYSU2018</strain>
    </source>
</reference>
<evidence type="ECO:0000313" key="4">
    <source>
        <dbReference type="Proteomes" id="UP001516400"/>
    </source>
</evidence>
<evidence type="ECO:0000313" key="3">
    <source>
        <dbReference type="EMBL" id="KAL3283560.1"/>
    </source>
</evidence>
<evidence type="ECO:0000256" key="2">
    <source>
        <dbReference type="SAM" id="Phobius"/>
    </source>
</evidence>
<dbReference type="Proteomes" id="UP001516400">
    <property type="component" value="Unassembled WGS sequence"/>
</dbReference>
<accession>A0ABD2NXY7</accession>
<feature type="region of interest" description="Disordered" evidence="1">
    <location>
        <begin position="1"/>
        <end position="53"/>
    </location>
</feature>
<feature type="transmembrane region" description="Helical" evidence="2">
    <location>
        <begin position="246"/>
        <end position="268"/>
    </location>
</feature>
<sequence>MNEEIKTSIEKSESKELELSSDSSSESNNELFFVKSNTELTKDNEKSKREEGPNLDVFLAKSSKSIEPNKINMKPPTNGNIAQIIKLLLIWLSPGLCIFSLHISMEDPTSLSISAVLDFQQNFNTTQANSEMLKLLNSPPNVTTHERSNEINNIVKNVYKIVEKVSERSQTKGDSSNNLMYDIVHFLNQKFNPKNDQDKCSFNTSALKIHSFILFFIMYFASILYTKILQLKIKLDGNENANLIKIYILLFGLLWMPCVLELFSRIYVFNEKSSTTAATTLSLGNLFVVFNNLNNYLLHKM</sequence>
<name>A0ABD2NXY7_9CUCU</name>
<feature type="transmembrane region" description="Helical" evidence="2">
    <location>
        <begin position="207"/>
        <end position="225"/>
    </location>
</feature>
<dbReference type="EMBL" id="JABFTP020000144">
    <property type="protein sequence ID" value="KAL3283560.1"/>
    <property type="molecule type" value="Genomic_DNA"/>
</dbReference>
<feature type="compositionally biased region" description="Basic and acidic residues" evidence="1">
    <location>
        <begin position="1"/>
        <end position="18"/>
    </location>
</feature>